<feature type="domain" description="GGDEF" evidence="4">
    <location>
        <begin position="697"/>
        <end position="830"/>
    </location>
</feature>
<dbReference type="SMART" id="SM00267">
    <property type="entry name" value="GGDEF"/>
    <property type="match status" value="1"/>
</dbReference>
<dbReference type="Gene3D" id="3.30.70.270">
    <property type="match status" value="1"/>
</dbReference>
<accession>A0A3A3GJI5</accession>
<keyword evidence="1" id="KW-0812">Transmembrane</keyword>
<dbReference type="GO" id="GO:0003824">
    <property type="term" value="F:catalytic activity"/>
    <property type="evidence" value="ECO:0007669"/>
    <property type="project" value="UniProtKB-ARBA"/>
</dbReference>
<dbReference type="InterPro" id="IPR000700">
    <property type="entry name" value="PAS-assoc_C"/>
</dbReference>
<feature type="transmembrane region" description="Helical" evidence="1">
    <location>
        <begin position="119"/>
        <end position="136"/>
    </location>
</feature>
<sequence length="830" mass="90785">MKKFPVYAYQILGLAIALFGATIALRWIFQIEAIAHLIPGSEQMGLNTPLMFLASGLACVCLPQRQPPLQVLLRLCILLLMVLPGLTMVQHLFGVNLGIDFVRVPSMPSASIPYPGRMAPNTTLGFLCAGMALLLLSRPGRERRRDRLGMVAIAATMLIGLAALAGYFMRLDALYHLASFNQMLVPTAAVMSMLGCCLWLLRQHRYNPRQGGTSAYQRRITWRAGVVLTLVALAAGVAGFAVVRNVLEKALTDNMLFATTTNATSMANILDDRLAFHRTIVTRPIVQRQFVRLAANPQDREARDFLQTAASNLLTAGPSGVRMLDADGRLIAASGQVLRERAPLAQHLQRAGQNAYLVWQDDYLLYAETPVLANGHRVGTVVVEQPLPAFDKLLHVIQTSGDSTDALLCSRRQDAALCAPSRFNSGVTSIPAHLEGKAHDQPIHRALAGQRGVISILDLRKVPVFSAYTPLQDFGLGLVIQSDSDSLYAPLKAQTQLLTALLVALVALGTTTMGLAVRPLLERIERDITDLRLAEEKLAGSEKRLRSITDNLPVLISYIDREQKYGFCNRTFETWTGVPPQQVLQHHVAEVLGQERYVERQANIALALSGQRVEFDIATLGGDGTLRQLHTTFVPDIAADGTVLGIYTLSTDVSALHAVQRQLQQMARFDALTGLPNRYQMNEKLVEAIARCRRAGTPMALMFLDIDHFKAINDSLGHAAGDEMLKEFGRRLKASVRETDAVCRLAGDEFLIILEQLGSTAETEGIARKILANAGAPCKIQGQPLRIGTSIGIAYCQEQPLLPDALIDHADQALYQAKQAGRGTFRLILC</sequence>
<dbReference type="InterPro" id="IPR000014">
    <property type="entry name" value="PAS"/>
</dbReference>
<reference evidence="6" key="1">
    <citation type="submission" date="2018-09" db="EMBL/GenBank/DDBJ databases">
        <authorList>
            <person name="Zhu H."/>
        </authorList>
    </citation>
    <scope>NUCLEOTIDE SEQUENCE [LARGE SCALE GENOMIC DNA]</scope>
    <source>
        <strain evidence="6">K1S02-23</strain>
    </source>
</reference>
<dbReference type="SUPFAM" id="SSF55785">
    <property type="entry name" value="PYP-like sensor domain (PAS domain)"/>
    <property type="match status" value="1"/>
</dbReference>
<dbReference type="SMART" id="SM00091">
    <property type="entry name" value="PAS"/>
    <property type="match status" value="1"/>
</dbReference>
<evidence type="ECO:0000313" key="5">
    <source>
        <dbReference type="EMBL" id="RJG02466.1"/>
    </source>
</evidence>
<keyword evidence="6" id="KW-1185">Reference proteome</keyword>
<proteinExistence type="predicted"/>
<dbReference type="InterPro" id="IPR013656">
    <property type="entry name" value="PAS_4"/>
</dbReference>
<dbReference type="PANTHER" id="PTHR44757:SF2">
    <property type="entry name" value="BIOFILM ARCHITECTURE MAINTENANCE PROTEIN MBAA"/>
    <property type="match status" value="1"/>
</dbReference>
<feature type="transmembrane region" description="Helical" evidence="1">
    <location>
        <begin position="7"/>
        <end position="29"/>
    </location>
</feature>
<evidence type="ECO:0000259" key="4">
    <source>
        <dbReference type="PROSITE" id="PS50887"/>
    </source>
</evidence>
<dbReference type="NCBIfam" id="TIGR00254">
    <property type="entry name" value="GGDEF"/>
    <property type="match status" value="1"/>
</dbReference>
<keyword evidence="1" id="KW-0472">Membrane</keyword>
<dbReference type="Pfam" id="PF08448">
    <property type="entry name" value="PAS_4"/>
    <property type="match status" value="1"/>
</dbReference>
<dbReference type="RefSeq" id="WP_119785967.1">
    <property type="nucleotide sequence ID" value="NZ_QYUQ01000002.1"/>
</dbReference>
<dbReference type="FunFam" id="3.30.70.270:FF:000001">
    <property type="entry name" value="Diguanylate cyclase domain protein"/>
    <property type="match status" value="1"/>
</dbReference>
<dbReference type="SUPFAM" id="SSF55073">
    <property type="entry name" value="Nucleotide cyclase"/>
    <property type="match status" value="1"/>
</dbReference>
<dbReference type="EMBL" id="QYUQ01000002">
    <property type="protein sequence ID" value="RJG02466.1"/>
    <property type="molecule type" value="Genomic_DNA"/>
</dbReference>
<keyword evidence="1" id="KW-1133">Transmembrane helix</keyword>
<dbReference type="PANTHER" id="PTHR44757">
    <property type="entry name" value="DIGUANYLATE CYCLASE DGCP"/>
    <property type="match status" value="1"/>
</dbReference>
<dbReference type="Proteomes" id="UP000266327">
    <property type="component" value="Unassembled WGS sequence"/>
</dbReference>
<comment type="caution">
    <text evidence="5">The sequence shown here is derived from an EMBL/GenBank/DDBJ whole genome shotgun (WGS) entry which is preliminary data.</text>
</comment>
<feature type="transmembrane region" description="Helical" evidence="1">
    <location>
        <begin position="75"/>
        <end position="99"/>
    </location>
</feature>
<dbReference type="OrthoDB" id="8929028at2"/>
<name>A0A3A3GJI5_9BURK</name>
<organism evidence="5 6">
    <name type="scientific">Noviherbaspirillum sedimenti</name>
    <dbReference type="NCBI Taxonomy" id="2320865"/>
    <lineage>
        <taxon>Bacteria</taxon>
        <taxon>Pseudomonadati</taxon>
        <taxon>Pseudomonadota</taxon>
        <taxon>Betaproteobacteria</taxon>
        <taxon>Burkholderiales</taxon>
        <taxon>Oxalobacteraceae</taxon>
        <taxon>Noviherbaspirillum</taxon>
    </lineage>
</organism>
<evidence type="ECO:0000313" key="6">
    <source>
        <dbReference type="Proteomes" id="UP000266327"/>
    </source>
</evidence>
<feature type="transmembrane region" description="Helical" evidence="1">
    <location>
        <begin position="44"/>
        <end position="63"/>
    </location>
</feature>
<dbReference type="InterPro" id="IPR052155">
    <property type="entry name" value="Biofilm_reg_signaling"/>
</dbReference>
<evidence type="ECO:0000259" key="3">
    <source>
        <dbReference type="PROSITE" id="PS50113"/>
    </source>
</evidence>
<dbReference type="PROSITE" id="PS50887">
    <property type="entry name" value="GGDEF"/>
    <property type="match status" value="1"/>
</dbReference>
<dbReference type="Gene3D" id="3.30.450.20">
    <property type="entry name" value="PAS domain"/>
    <property type="match status" value="1"/>
</dbReference>
<feature type="domain" description="PAC" evidence="3">
    <location>
        <begin position="611"/>
        <end position="665"/>
    </location>
</feature>
<dbReference type="InterPro" id="IPR043128">
    <property type="entry name" value="Rev_trsase/Diguanyl_cyclase"/>
</dbReference>
<dbReference type="InterPro" id="IPR035965">
    <property type="entry name" value="PAS-like_dom_sf"/>
</dbReference>
<dbReference type="PROSITE" id="PS50112">
    <property type="entry name" value="PAS"/>
    <property type="match status" value="1"/>
</dbReference>
<dbReference type="NCBIfam" id="TIGR00229">
    <property type="entry name" value="sensory_box"/>
    <property type="match status" value="1"/>
</dbReference>
<feature type="domain" description="PAS" evidence="2">
    <location>
        <begin position="541"/>
        <end position="611"/>
    </location>
</feature>
<dbReference type="CDD" id="cd00130">
    <property type="entry name" value="PAS"/>
    <property type="match status" value="1"/>
</dbReference>
<feature type="transmembrane region" description="Helical" evidence="1">
    <location>
        <begin position="222"/>
        <end position="243"/>
    </location>
</feature>
<protein>
    <submittedName>
        <fullName evidence="5">Diguanylate cyclase</fullName>
    </submittedName>
</protein>
<dbReference type="AlphaFoldDB" id="A0A3A3GJI5"/>
<dbReference type="CDD" id="cd01949">
    <property type="entry name" value="GGDEF"/>
    <property type="match status" value="1"/>
</dbReference>
<dbReference type="InterPro" id="IPR000160">
    <property type="entry name" value="GGDEF_dom"/>
</dbReference>
<dbReference type="PROSITE" id="PS50113">
    <property type="entry name" value="PAC"/>
    <property type="match status" value="1"/>
</dbReference>
<feature type="transmembrane region" description="Helical" evidence="1">
    <location>
        <begin position="148"/>
        <end position="168"/>
    </location>
</feature>
<evidence type="ECO:0000259" key="2">
    <source>
        <dbReference type="PROSITE" id="PS50112"/>
    </source>
</evidence>
<feature type="transmembrane region" description="Helical" evidence="1">
    <location>
        <begin position="180"/>
        <end position="201"/>
    </location>
</feature>
<dbReference type="InterPro" id="IPR029787">
    <property type="entry name" value="Nucleotide_cyclase"/>
</dbReference>
<gene>
    <name evidence="5" type="ORF">D3878_13495</name>
</gene>
<dbReference type="Pfam" id="PF00990">
    <property type="entry name" value="GGDEF"/>
    <property type="match status" value="1"/>
</dbReference>
<evidence type="ECO:0000256" key="1">
    <source>
        <dbReference type="SAM" id="Phobius"/>
    </source>
</evidence>